<accession>A0A517L8N0</accession>
<dbReference type="OrthoDB" id="5362512at2759"/>
<dbReference type="Pfam" id="PF06985">
    <property type="entry name" value="HET"/>
    <property type="match status" value="1"/>
</dbReference>
<gene>
    <name evidence="2" type="ORF">FKW77_001655</name>
</gene>
<sequence length="695" mass="79377">MLCAQCRERLFAADKPWGLHHQVKTIRECALADCLVCTRLKDDIDDSKLELGDSEDGENITHRWTIRLKTQTRDQNTGLITITFRSVLPESALPTRVFYLLDEKGIPNLPNPDAMPKNTMSSLEQLDKWLDECHKNHPRCQQTRQLRLSEARFVPTRLIELTGPNEESGRLRLVETKNWSSHTPLEPYMTLSHCWGETETFKMFKTVPENVGQFLDNIDLDKMPKTFRNVIGLAWRLEIQYVWIDSICVIQGDNGDFGSEAHHMHSVYRHSYLNVAAAASPNGDGGLYSERSPREIASTPLNVEESEILGNKSWLLLPGDMWARQLLQEPLYKRGWVFQERLLSPRLVHFGSKQVFWDCATKSACEVFPNGVPEPLDIDSATERRWRERLQRASMIREGRDLVGEADVSIETLWRTAISNYTTCALTKSTDKLIACWSIAKLVRDMLDNERYAVGMWSFNLHKQLSWRVLNYSKSKRIYDVAKGRVPSWSWASIHGKLQELGCPVLLPPRLGNPADDNVYSITGHGGLPLTFRLREERDVFKAENEQPVLEDLKLAVLGHVFRTHIRPTQGGYTMDMVDGSRNRDKVTVFPDLQPAPAGDDGLVTFRESMTDGANRGKNFGMVTDAKVENGLHFGRGLILKCVEAQSRPIFQRTGAFKFENLNEREWRHLTTTDHTLTETSQHESHGQGVELWLK</sequence>
<feature type="domain" description="Heterokaryon incompatibility" evidence="1">
    <location>
        <begin position="188"/>
        <end position="340"/>
    </location>
</feature>
<dbReference type="PANTHER" id="PTHR33112">
    <property type="entry name" value="DOMAIN PROTEIN, PUTATIVE-RELATED"/>
    <property type="match status" value="1"/>
</dbReference>
<proteinExistence type="predicted"/>
<evidence type="ECO:0000313" key="3">
    <source>
        <dbReference type="Proteomes" id="UP000316270"/>
    </source>
</evidence>
<reference evidence="2 3" key="1">
    <citation type="submission" date="2019-07" db="EMBL/GenBank/DDBJ databases">
        <title>Finished genome of Venturia effusa.</title>
        <authorList>
            <person name="Young C.A."/>
            <person name="Cox M.P."/>
            <person name="Ganley A.R.D."/>
            <person name="David W.J."/>
        </authorList>
    </citation>
    <scope>NUCLEOTIDE SEQUENCE [LARGE SCALE GENOMIC DNA]</scope>
    <source>
        <strain evidence="3">albino</strain>
    </source>
</reference>
<dbReference type="STRING" id="50376.A0A517L8N0"/>
<keyword evidence="3" id="KW-1185">Reference proteome</keyword>
<protein>
    <recommendedName>
        <fullName evidence="1">Heterokaryon incompatibility domain-containing protein</fullName>
    </recommendedName>
</protein>
<dbReference type="InterPro" id="IPR010730">
    <property type="entry name" value="HET"/>
</dbReference>
<organism evidence="2 3">
    <name type="scientific">Venturia effusa</name>
    <dbReference type="NCBI Taxonomy" id="50376"/>
    <lineage>
        <taxon>Eukaryota</taxon>
        <taxon>Fungi</taxon>
        <taxon>Dikarya</taxon>
        <taxon>Ascomycota</taxon>
        <taxon>Pezizomycotina</taxon>
        <taxon>Dothideomycetes</taxon>
        <taxon>Pleosporomycetidae</taxon>
        <taxon>Venturiales</taxon>
        <taxon>Venturiaceae</taxon>
        <taxon>Venturia</taxon>
    </lineage>
</organism>
<name>A0A517L8N0_9PEZI</name>
<dbReference type="PANTHER" id="PTHR33112:SF10">
    <property type="entry name" value="TOL"/>
    <property type="match status" value="1"/>
</dbReference>
<dbReference type="Proteomes" id="UP000316270">
    <property type="component" value="Chromosome 7"/>
</dbReference>
<evidence type="ECO:0000313" key="2">
    <source>
        <dbReference type="EMBL" id="QDS71992.1"/>
    </source>
</evidence>
<dbReference type="AlphaFoldDB" id="A0A517L8N0"/>
<dbReference type="EMBL" id="CP042191">
    <property type="protein sequence ID" value="QDS71992.1"/>
    <property type="molecule type" value="Genomic_DNA"/>
</dbReference>
<evidence type="ECO:0000259" key="1">
    <source>
        <dbReference type="Pfam" id="PF06985"/>
    </source>
</evidence>